<dbReference type="Proteomes" id="UP000094455">
    <property type="component" value="Unassembled WGS sequence"/>
</dbReference>
<dbReference type="STRING" id="763406.A0A1E3NNC1"/>
<evidence type="ECO:0000313" key="9">
    <source>
        <dbReference type="Proteomes" id="UP000094455"/>
    </source>
</evidence>
<dbReference type="Gene3D" id="3.30.720.10">
    <property type="entry name" value="Signal recognition particle alu RNA binding heterodimer, srp9/1"/>
    <property type="match status" value="1"/>
</dbReference>
<dbReference type="PANTHER" id="PTHR12013">
    <property type="entry name" value="SIGNAL RECOGNITION PARTICLE 14 KD PROTEIN"/>
    <property type="match status" value="1"/>
</dbReference>
<dbReference type="GO" id="GO:0030942">
    <property type="term" value="F:endoplasmic reticulum signal peptide binding"/>
    <property type="evidence" value="ECO:0007669"/>
    <property type="project" value="UniProtKB-UniRule"/>
</dbReference>
<comment type="subcellular location">
    <subcellularLocation>
        <location evidence="1 7">Cytoplasm</location>
    </subcellularLocation>
</comment>
<evidence type="ECO:0000256" key="3">
    <source>
        <dbReference type="ARBA" id="ARBA00022490"/>
    </source>
</evidence>
<keyword evidence="9" id="KW-1185">Reference proteome</keyword>
<keyword evidence="3 7" id="KW-0963">Cytoplasm</keyword>
<evidence type="ECO:0000256" key="4">
    <source>
        <dbReference type="ARBA" id="ARBA00022884"/>
    </source>
</evidence>
<dbReference type="EMBL" id="KV454002">
    <property type="protein sequence ID" value="ODQ47602.1"/>
    <property type="molecule type" value="Genomic_DNA"/>
</dbReference>
<keyword evidence="5 7" id="KW-0733">Signal recognition particle</keyword>
<evidence type="ECO:0000256" key="7">
    <source>
        <dbReference type="RuleBase" id="RU368100"/>
    </source>
</evidence>
<dbReference type="InterPro" id="IPR003210">
    <property type="entry name" value="Signal_recog_particle_SRP14"/>
</dbReference>
<organism evidence="8 9">
    <name type="scientific">Pichia membranifaciens NRRL Y-2026</name>
    <dbReference type="NCBI Taxonomy" id="763406"/>
    <lineage>
        <taxon>Eukaryota</taxon>
        <taxon>Fungi</taxon>
        <taxon>Dikarya</taxon>
        <taxon>Ascomycota</taxon>
        <taxon>Saccharomycotina</taxon>
        <taxon>Pichiomycetes</taxon>
        <taxon>Pichiales</taxon>
        <taxon>Pichiaceae</taxon>
        <taxon>Pichia</taxon>
    </lineage>
</organism>
<comment type="subunit">
    <text evidence="7">Component of a fungal signal recognition particle (SRP) complex that consists of a 7SL RNA molecule (scR1) and at least six protein subunits: SRP72, SRP68, SRP54, SEC65, SRP21 and SRP14.</text>
</comment>
<name>A0A1E3NNC1_9ASCO</name>
<proteinExistence type="inferred from homology"/>
<protein>
    <recommendedName>
        <fullName evidence="7">Signal recognition particle subunit SRP14</fullName>
    </recommendedName>
    <alternativeName>
        <fullName evidence="7">Signal recognition particle 14 kDa protein</fullName>
    </alternativeName>
</protein>
<evidence type="ECO:0000256" key="2">
    <source>
        <dbReference type="ARBA" id="ARBA00010349"/>
    </source>
</evidence>
<dbReference type="GO" id="GO:0005786">
    <property type="term" value="C:signal recognition particle, endoplasmic reticulum targeting"/>
    <property type="evidence" value="ECO:0007669"/>
    <property type="project" value="UniProtKB-UniRule"/>
</dbReference>
<evidence type="ECO:0000256" key="1">
    <source>
        <dbReference type="ARBA" id="ARBA00004496"/>
    </source>
</evidence>
<comment type="similarity">
    <text evidence="2 7">Belongs to the SRP14 family.</text>
</comment>
<sequence length="130" mass="14718">MTRLENKEFFKEVANLLTKNGGKSSIYLTQKRLSYTVDAEIEGVAPLSDLSKEVKPVLHEHNPDFKTYSILIRVTDGNKEKSARVKLSTVVEPENLDAFWNEYTNVLKAGFVGLKKKSKSKKKTKKASKK</sequence>
<dbReference type="SUPFAM" id="SSF54762">
    <property type="entry name" value="Signal recognition particle alu RNA binding heterodimer, SRP9/14"/>
    <property type="match status" value="1"/>
</dbReference>
<dbReference type="InterPro" id="IPR009018">
    <property type="entry name" value="Signal_recog_particle_SRP9/14"/>
</dbReference>
<dbReference type="AlphaFoldDB" id="A0A1E3NNC1"/>
<dbReference type="GO" id="GO:0006614">
    <property type="term" value="P:SRP-dependent cotranslational protein targeting to membrane"/>
    <property type="evidence" value="ECO:0007669"/>
    <property type="project" value="UniProtKB-UniRule"/>
</dbReference>
<dbReference type="GeneID" id="30177554"/>
<dbReference type="RefSeq" id="XP_019018715.1">
    <property type="nucleotide sequence ID" value="XM_019160867.1"/>
</dbReference>
<keyword evidence="4 7" id="KW-0694">RNA-binding</keyword>
<reference evidence="8 9" key="1">
    <citation type="journal article" date="2016" name="Proc. Natl. Acad. Sci. U.S.A.">
        <title>Comparative genomics of biotechnologically important yeasts.</title>
        <authorList>
            <person name="Riley R."/>
            <person name="Haridas S."/>
            <person name="Wolfe K.H."/>
            <person name="Lopes M.R."/>
            <person name="Hittinger C.T."/>
            <person name="Goeker M."/>
            <person name="Salamov A.A."/>
            <person name="Wisecaver J.H."/>
            <person name="Long T.M."/>
            <person name="Calvey C.H."/>
            <person name="Aerts A.L."/>
            <person name="Barry K.W."/>
            <person name="Choi C."/>
            <person name="Clum A."/>
            <person name="Coughlan A.Y."/>
            <person name="Deshpande S."/>
            <person name="Douglass A.P."/>
            <person name="Hanson S.J."/>
            <person name="Klenk H.-P."/>
            <person name="LaButti K.M."/>
            <person name="Lapidus A."/>
            <person name="Lindquist E.A."/>
            <person name="Lipzen A.M."/>
            <person name="Meier-Kolthoff J.P."/>
            <person name="Ohm R.A."/>
            <person name="Otillar R.P."/>
            <person name="Pangilinan J.L."/>
            <person name="Peng Y."/>
            <person name="Rokas A."/>
            <person name="Rosa C.A."/>
            <person name="Scheuner C."/>
            <person name="Sibirny A.A."/>
            <person name="Slot J.C."/>
            <person name="Stielow J.B."/>
            <person name="Sun H."/>
            <person name="Kurtzman C.P."/>
            <person name="Blackwell M."/>
            <person name="Grigoriev I.V."/>
            <person name="Jeffries T.W."/>
        </authorList>
    </citation>
    <scope>NUCLEOTIDE SEQUENCE [LARGE SCALE GENOMIC DNA]</scope>
    <source>
        <strain evidence="8 9">NRRL Y-2026</strain>
    </source>
</reference>
<keyword evidence="6 7" id="KW-0687">Ribonucleoprotein</keyword>
<evidence type="ECO:0000256" key="6">
    <source>
        <dbReference type="ARBA" id="ARBA00023274"/>
    </source>
</evidence>
<dbReference type="OrthoDB" id="19209at2759"/>
<evidence type="ECO:0000313" key="8">
    <source>
        <dbReference type="EMBL" id="ODQ47602.1"/>
    </source>
</evidence>
<gene>
    <name evidence="8" type="ORF">PICMEDRAFT_15536</name>
</gene>
<dbReference type="GO" id="GO:0008312">
    <property type="term" value="F:7S RNA binding"/>
    <property type="evidence" value="ECO:0007669"/>
    <property type="project" value="UniProtKB-UniRule"/>
</dbReference>
<evidence type="ECO:0000256" key="5">
    <source>
        <dbReference type="ARBA" id="ARBA00023135"/>
    </source>
</evidence>
<dbReference type="Pfam" id="PF02290">
    <property type="entry name" value="SRP14"/>
    <property type="match status" value="1"/>
</dbReference>
<comment type="function">
    <text evidence="7">Component of the signal recognition particle (SRP) complex, a ribonucleoprotein complex that mediates the cotranslational targeting of secretory and membrane proteins to the endoplasmic reticulum (ER).</text>
</comment>
<accession>A0A1E3NNC1</accession>